<feature type="compositionally biased region" description="Polar residues" evidence="4">
    <location>
        <begin position="27"/>
        <end position="42"/>
    </location>
</feature>
<dbReference type="AlphaFoldDB" id="A0AAW0G4H7"/>
<gene>
    <name evidence="5" type="ORF">QCA50_008783</name>
</gene>
<evidence type="ECO:0000256" key="2">
    <source>
        <dbReference type="ARBA" id="ARBA00022980"/>
    </source>
</evidence>
<feature type="region of interest" description="Disordered" evidence="4">
    <location>
        <begin position="1"/>
        <end position="61"/>
    </location>
</feature>
<evidence type="ECO:0008006" key="7">
    <source>
        <dbReference type="Google" id="ProtNLM"/>
    </source>
</evidence>
<protein>
    <recommendedName>
        <fullName evidence="7">30S ribosomal protein S17, chloroplastic</fullName>
    </recommendedName>
</protein>
<dbReference type="GO" id="GO:1990904">
    <property type="term" value="C:ribonucleoprotein complex"/>
    <property type="evidence" value="ECO:0007669"/>
    <property type="project" value="UniProtKB-KW"/>
</dbReference>
<keyword evidence="6" id="KW-1185">Reference proteome</keyword>
<comment type="similarity">
    <text evidence="1">Belongs to the universal ribosomal protein uS17 family.</text>
</comment>
<organism evidence="5 6">
    <name type="scientific">Cerrena zonata</name>
    <dbReference type="NCBI Taxonomy" id="2478898"/>
    <lineage>
        <taxon>Eukaryota</taxon>
        <taxon>Fungi</taxon>
        <taxon>Dikarya</taxon>
        <taxon>Basidiomycota</taxon>
        <taxon>Agaricomycotina</taxon>
        <taxon>Agaricomycetes</taxon>
        <taxon>Polyporales</taxon>
        <taxon>Cerrenaceae</taxon>
        <taxon>Cerrena</taxon>
    </lineage>
</organism>
<dbReference type="InterPro" id="IPR000266">
    <property type="entry name" value="Ribosomal_uS17"/>
</dbReference>
<evidence type="ECO:0000313" key="5">
    <source>
        <dbReference type="EMBL" id="KAK7688410.1"/>
    </source>
</evidence>
<dbReference type="GO" id="GO:0005840">
    <property type="term" value="C:ribosome"/>
    <property type="evidence" value="ECO:0007669"/>
    <property type="project" value="UniProtKB-KW"/>
</dbReference>
<dbReference type="Pfam" id="PF00366">
    <property type="entry name" value="Ribosomal_S17"/>
    <property type="match status" value="1"/>
</dbReference>
<evidence type="ECO:0000256" key="1">
    <source>
        <dbReference type="ARBA" id="ARBA00010254"/>
    </source>
</evidence>
<dbReference type="GO" id="GO:0003735">
    <property type="term" value="F:structural constituent of ribosome"/>
    <property type="evidence" value="ECO:0007669"/>
    <property type="project" value="InterPro"/>
</dbReference>
<keyword evidence="3" id="KW-0687">Ribonucleoprotein</keyword>
<keyword evidence="2" id="KW-0689">Ribosomal protein</keyword>
<evidence type="ECO:0000256" key="4">
    <source>
        <dbReference type="SAM" id="MobiDB-lite"/>
    </source>
</evidence>
<dbReference type="EMBL" id="JASBNA010000011">
    <property type="protein sequence ID" value="KAK7688410.1"/>
    <property type="molecule type" value="Genomic_DNA"/>
</dbReference>
<sequence>MEGADEVRTDKGWRASKSEEQRAKAQLRQNQQDRYNTRSANKPYTPYPRFLLPSSPPPPPSLTMPPMAFTGTVSRVGFMNKTASVVVTRWTVHPRTKKRMEKRTKLLVHDDQNKLRIDDTVLVRNCPPISARKRFTLEKILKSPETERDEMHARMAAEAQAKLAPTEAQSPSQTS</sequence>
<feature type="compositionally biased region" description="Basic and acidic residues" evidence="4">
    <location>
        <begin position="1"/>
        <end position="23"/>
    </location>
</feature>
<evidence type="ECO:0000256" key="3">
    <source>
        <dbReference type="ARBA" id="ARBA00023274"/>
    </source>
</evidence>
<reference evidence="5 6" key="1">
    <citation type="submission" date="2022-09" db="EMBL/GenBank/DDBJ databases">
        <authorList>
            <person name="Palmer J.M."/>
        </authorList>
    </citation>
    <scope>NUCLEOTIDE SEQUENCE [LARGE SCALE GENOMIC DNA]</scope>
    <source>
        <strain evidence="5 6">DSM 7382</strain>
    </source>
</reference>
<proteinExistence type="inferred from homology"/>
<dbReference type="GO" id="GO:0006412">
    <property type="term" value="P:translation"/>
    <property type="evidence" value="ECO:0007669"/>
    <property type="project" value="InterPro"/>
</dbReference>
<dbReference type="InterPro" id="IPR012340">
    <property type="entry name" value="NA-bd_OB-fold"/>
</dbReference>
<accession>A0AAW0G4H7</accession>
<comment type="caution">
    <text evidence="5">The sequence shown here is derived from an EMBL/GenBank/DDBJ whole genome shotgun (WGS) entry which is preliminary data.</text>
</comment>
<evidence type="ECO:0000313" key="6">
    <source>
        <dbReference type="Proteomes" id="UP001385951"/>
    </source>
</evidence>
<dbReference type="CDD" id="cd00364">
    <property type="entry name" value="Ribosomal_uS17"/>
    <property type="match status" value="1"/>
</dbReference>
<dbReference type="Proteomes" id="UP001385951">
    <property type="component" value="Unassembled WGS sequence"/>
</dbReference>
<name>A0AAW0G4H7_9APHY</name>
<dbReference type="Gene3D" id="2.40.50.140">
    <property type="entry name" value="Nucleic acid-binding proteins"/>
    <property type="match status" value="1"/>
</dbReference>
<dbReference type="SUPFAM" id="SSF50249">
    <property type="entry name" value="Nucleic acid-binding proteins"/>
    <property type="match status" value="1"/>
</dbReference>